<organism evidence="1 2">
    <name type="scientific">Thiorhodococcus mannitoliphagus</name>
    <dbReference type="NCBI Taxonomy" id="329406"/>
    <lineage>
        <taxon>Bacteria</taxon>
        <taxon>Pseudomonadati</taxon>
        <taxon>Pseudomonadota</taxon>
        <taxon>Gammaproteobacteria</taxon>
        <taxon>Chromatiales</taxon>
        <taxon>Chromatiaceae</taxon>
        <taxon>Thiorhodococcus</taxon>
    </lineage>
</organism>
<dbReference type="AlphaFoldDB" id="A0A6P1E6N3"/>
<comment type="caution">
    <text evidence="1">The sequence shown here is derived from an EMBL/GenBank/DDBJ whole genome shotgun (WGS) entry which is preliminary data.</text>
</comment>
<dbReference type="EMBL" id="JAAIJR010000267">
    <property type="protein sequence ID" value="NEX23664.1"/>
    <property type="molecule type" value="Genomic_DNA"/>
</dbReference>
<gene>
    <name evidence="1" type="ORF">G3480_25895</name>
</gene>
<accession>A0A6P1E6N3</accession>
<protein>
    <submittedName>
        <fullName evidence="1">Transposase</fullName>
    </submittedName>
</protein>
<dbReference type="RefSeq" id="WP_164657086.1">
    <property type="nucleotide sequence ID" value="NZ_JAAIJR010000267.1"/>
</dbReference>
<reference evidence="2" key="1">
    <citation type="journal article" date="2020" name="Microbiol. Resour. Announc.">
        <title>Draft Genome Sequences of Thiorhodococcus mannitoliphagus and Thiorhodococcus minor, Purple Sulfur Photosynthetic Bacteria in the Gammaproteobacterial Family Chromatiaceae.</title>
        <authorList>
            <person name="Aviles F.A."/>
            <person name="Meyer T.E."/>
            <person name="Kyndt J.A."/>
        </authorList>
    </citation>
    <scope>NUCLEOTIDE SEQUENCE [LARGE SCALE GENOMIC DNA]</scope>
    <source>
        <strain evidence="2">DSM 18266</strain>
    </source>
</reference>
<evidence type="ECO:0000313" key="2">
    <source>
        <dbReference type="Proteomes" id="UP000471640"/>
    </source>
</evidence>
<dbReference type="Proteomes" id="UP000471640">
    <property type="component" value="Unassembled WGS sequence"/>
</dbReference>
<keyword evidence="2" id="KW-1185">Reference proteome</keyword>
<name>A0A6P1E6N3_9GAMM</name>
<proteinExistence type="predicted"/>
<reference evidence="1 2" key="2">
    <citation type="submission" date="2020-02" db="EMBL/GenBank/DDBJ databases">
        <title>Genome sequences of Thiorhodococcus mannitoliphagus and Thiorhodococcus minor, purple sulfur photosynthetic bacteria in the gammaproteobacterial family, Chromatiaceae.</title>
        <authorList>
            <person name="Aviles F.A."/>
            <person name="Meyer T.E."/>
            <person name="Kyndt J.A."/>
        </authorList>
    </citation>
    <scope>NUCLEOTIDE SEQUENCE [LARGE SCALE GENOMIC DNA]</scope>
    <source>
        <strain evidence="1 2">DSM 18266</strain>
    </source>
</reference>
<sequence length="434" mass="49773">MSAPFCRKHLSIEGLLKEAHRVFRRIPDAPGHDIALVDHLMSGLALFGLKYPSLLQFDQDCREETTRANLKALYGIEQAPSDTRLRERLDELDPSHVRPLYKALLSQLQRGKGLEGVAYLDGHYLLSVDGTGYFSSHKVHCDQCAEKHHRDGTITDYHQMLGAVLVHPDCREVFPLAPEPILKPDGSRKNDCERNAAKRLLSDVRREHPHLKLVVVEDGLASNGPHIRHLQALDLRFILGAKAHDHTFLFDWVDASEQTREVSVPGEDGYHHRFRDLNGVPLNNTHFDLEVNVLEDWEHAPDGTVQHFSWVTDLPIDDANLMALMRGARARWKVENETFNTLKNQGYHFEHNFGHGDKHLSTVLMHLMMLAFLIDQIQQRCCRLFQAAVTPAKSKVRFWRKLRIRFDLCRIPNWEVLYQSIIYPPQIALGQDTS</sequence>
<evidence type="ECO:0000313" key="1">
    <source>
        <dbReference type="EMBL" id="NEX23664.1"/>
    </source>
</evidence>